<sequence length="354" mass="37205">MDDGITTTLKLPVTVTKAAPAQLAFKPKLEVRKVRTASSTFTVNTVLIPKGMPVAAGIANRRVGTTQPLAQIAASYKAEIAINGTFFDAYTDIPDPYGNIISSGLAEHIGNRGTTIGFRWDGSAVMDSLRINVRGTVSRKQGGTGSWYVYFMNRKPTGSASAILFTPKRGKTLGFAADAAVVVRNRKVAAIHHGVDASIPSDGYVLVFQGREKGQADRFEVGAQVDYTVSLTNMQGKPLDWSGVHTAVGAGPRLVTNGAVTVNPAAEGFQDPKILTGGGARSGIAIMKDGSILLATVPGATMKQLAQVMVKLGAQQAMNLDGGASSGLWFQGKTVTAPGRSLSNALLFGQQLKW</sequence>
<dbReference type="OrthoDB" id="9809781at2"/>
<evidence type="ECO:0000259" key="1">
    <source>
        <dbReference type="Pfam" id="PF09992"/>
    </source>
</evidence>
<dbReference type="PANTHER" id="PTHR40446:SF2">
    <property type="entry name" value="N-ACETYLGLUCOSAMINE-1-PHOSPHODIESTER ALPHA-N-ACETYLGLUCOSAMINIDASE"/>
    <property type="match status" value="1"/>
</dbReference>
<dbReference type="Pfam" id="PF09992">
    <property type="entry name" value="NAGPA"/>
    <property type="match status" value="1"/>
</dbReference>
<name>A0A3Q8XCH0_9BACL</name>
<accession>A0A3Q8XCH0</accession>
<dbReference type="Proteomes" id="UP000272528">
    <property type="component" value="Chromosome"/>
</dbReference>
<gene>
    <name evidence="2" type="ORF">EJC50_26390</name>
</gene>
<protein>
    <submittedName>
        <fullName evidence="2">Phosphodiester glycosidase family protein</fullName>
    </submittedName>
</protein>
<evidence type="ECO:0000313" key="3">
    <source>
        <dbReference type="Proteomes" id="UP000272528"/>
    </source>
</evidence>
<dbReference type="AlphaFoldDB" id="A0A3Q8XCH0"/>
<dbReference type="GO" id="GO:0016798">
    <property type="term" value="F:hydrolase activity, acting on glycosyl bonds"/>
    <property type="evidence" value="ECO:0007669"/>
    <property type="project" value="UniProtKB-KW"/>
</dbReference>
<keyword evidence="3" id="KW-1185">Reference proteome</keyword>
<proteinExistence type="predicted"/>
<reference evidence="3" key="1">
    <citation type="submission" date="2018-12" db="EMBL/GenBank/DDBJ databases">
        <title>Genome sequence of Peanibacillus sp.</title>
        <authorList>
            <person name="Subramani G."/>
            <person name="Srinivasan S."/>
            <person name="Kim M.K."/>
        </authorList>
    </citation>
    <scope>NUCLEOTIDE SEQUENCE [LARGE SCALE GENOMIC DNA]</scope>
    <source>
        <strain evidence="3">18JY67-1</strain>
    </source>
</reference>
<keyword evidence="2" id="KW-0378">Hydrolase</keyword>
<feature type="domain" description="Phosphodiester glycosidase" evidence="1">
    <location>
        <begin position="179"/>
        <end position="348"/>
    </location>
</feature>
<dbReference type="EMBL" id="CP034437">
    <property type="protein sequence ID" value="AZN43923.1"/>
    <property type="molecule type" value="Genomic_DNA"/>
</dbReference>
<organism evidence="2 3">
    <name type="scientific">Paenibacillus albus</name>
    <dbReference type="NCBI Taxonomy" id="2495582"/>
    <lineage>
        <taxon>Bacteria</taxon>
        <taxon>Bacillati</taxon>
        <taxon>Bacillota</taxon>
        <taxon>Bacilli</taxon>
        <taxon>Bacillales</taxon>
        <taxon>Paenibacillaceae</taxon>
        <taxon>Paenibacillus</taxon>
    </lineage>
</organism>
<keyword evidence="2" id="KW-0326">Glycosidase</keyword>
<evidence type="ECO:0000313" key="2">
    <source>
        <dbReference type="EMBL" id="AZN43923.1"/>
    </source>
</evidence>
<dbReference type="KEGG" id="palb:EJC50_26390"/>
<dbReference type="PANTHER" id="PTHR40446">
    <property type="entry name" value="N-ACETYLGLUCOSAMINE-1-PHOSPHODIESTER ALPHA-N-ACETYLGLUCOSAMINIDASE"/>
    <property type="match status" value="1"/>
</dbReference>
<dbReference type="InterPro" id="IPR018711">
    <property type="entry name" value="NAGPA"/>
</dbReference>